<dbReference type="InterPro" id="IPR027275">
    <property type="entry name" value="PRC-brl_dom"/>
</dbReference>
<comment type="caution">
    <text evidence="2">The sequence shown here is derived from an EMBL/GenBank/DDBJ whole genome shotgun (WGS) entry which is preliminary data.</text>
</comment>
<reference evidence="2 3" key="1">
    <citation type="submission" date="2024-09" db="EMBL/GenBank/DDBJ databases">
        <authorList>
            <person name="Sun Q."/>
            <person name="Mori K."/>
        </authorList>
    </citation>
    <scope>NUCLEOTIDE SEQUENCE [LARGE SCALE GENOMIC DNA]</scope>
    <source>
        <strain evidence="2 3">NCAIM B.02610</strain>
    </source>
</reference>
<evidence type="ECO:0000259" key="1">
    <source>
        <dbReference type="Pfam" id="PF05239"/>
    </source>
</evidence>
<dbReference type="SUPFAM" id="SSF50346">
    <property type="entry name" value="PRC-barrel domain"/>
    <property type="match status" value="2"/>
</dbReference>
<keyword evidence="3" id="KW-1185">Reference proteome</keyword>
<gene>
    <name evidence="2" type="ORF">ACFFHM_21505</name>
</gene>
<dbReference type="InterPro" id="IPR011033">
    <property type="entry name" value="PRC_barrel-like_sf"/>
</dbReference>
<proteinExistence type="predicted"/>
<dbReference type="Pfam" id="PF05239">
    <property type="entry name" value="PRC"/>
    <property type="match status" value="2"/>
</dbReference>
<dbReference type="Proteomes" id="UP001589838">
    <property type="component" value="Unassembled WGS sequence"/>
</dbReference>
<organism evidence="2 3">
    <name type="scientific">Halalkalibacter kiskunsagensis</name>
    <dbReference type="NCBI Taxonomy" id="1548599"/>
    <lineage>
        <taxon>Bacteria</taxon>
        <taxon>Bacillati</taxon>
        <taxon>Bacillota</taxon>
        <taxon>Bacilli</taxon>
        <taxon>Bacillales</taxon>
        <taxon>Bacillaceae</taxon>
        <taxon>Halalkalibacter</taxon>
    </lineage>
</organism>
<dbReference type="RefSeq" id="WP_335961219.1">
    <property type="nucleotide sequence ID" value="NZ_JAXBLX010000015.1"/>
</dbReference>
<evidence type="ECO:0000313" key="3">
    <source>
        <dbReference type="Proteomes" id="UP001589838"/>
    </source>
</evidence>
<dbReference type="InterPro" id="IPR014747">
    <property type="entry name" value="Bac_photo_RC_H_C"/>
</dbReference>
<dbReference type="EMBL" id="JBHLUX010000090">
    <property type="protein sequence ID" value="MFC0472995.1"/>
    <property type="molecule type" value="Genomic_DNA"/>
</dbReference>
<accession>A0ABV6KI48</accession>
<sequence length="256" mass="28876">MYLKSSNLQTFSLLLNDGKLGSIDDFYFEASNLTILYFSIDTSKSLFSKNVLLSSKAFTQVNIPEQTIEVNTTKEQLKNSPKSNTYSPISIANEEKQNNYSSRNTNLTDQMSPPMIGGDISGSPMNGISRPTDVTQHYVHPDLPKHVLRTSNELKGCTVYAKNNEVGKIIDLVIDHKSWEIRFFEIEIGGFLSKQVVPLSTNWISEINWTDGIVTMNRDKQEVEGAHLFEGDFRSHVEAGQPQHKDEAIEKDKKNN</sequence>
<evidence type="ECO:0000313" key="2">
    <source>
        <dbReference type="EMBL" id="MFC0472995.1"/>
    </source>
</evidence>
<protein>
    <submittedName>
        <fullName evidence="2">PRC-barrel domain-containing protein</fullName>
    </submittedName>
</protein>
<feature type="domain" description="PRC-barrel" evidence="1">
    <location>
        <begin position="17"/>
        <end position="77"/>
    </location>
</feature>
<feature type="domain" description="PRC-barrel" evidence="1">
    <location>
        <begin position="151"/>
        <end position="220"/>
    </location>
</feature>
<dbReference type="Gene3D" id="3.90.50.10">
    <property type="entry name" value="Photosynthetic Reaction Center, subunit H, domain 2"/>
    <property type="match status" value="2"/>
</dbReference>
<name>A0ABV6KI48_9BACI</name>